<sequence length="47" mass="4973">MMLGGACSRAVGCRLILKVLVLRVAERPRPASQACYGHSNAVSEGED</sequence>
<proteinExistence type="predicted"/>
<evidence type="ECO:0000313" key="1">
    <source>
        <dbReference type="EMBL" id="SOY57731.1"/>
    </source>
</evidence>
<dbReference type="EMBL" id="OFSQ01000029">
    <property type="protein sequence ID" value="SOY57731.1"/>
    <property type="molecule type" value="Genomic_DNA"/>
</dbReference>
<protein>
    <submittedName>
        <fullName evidence="1">Uncharacterized protein</fullName>
    </submittedName>
</protein>
<organism evidence="1 2">
    <name type="scientific">Cupriavidus taiwanensis</name>
    <dbReference type="NCBI Taxonomy" id="164546"/>
    <lineage>
        <taxon>Bacteria</taxon>
        <taxon>Pseudomonadati</taxon>
        <taxon>Pseudomonadota</taxon>
        <taxon>Betaproteobacteria</taxon>
        <taxon>Burkholderiales</taxon>
        <taxon>Burkholderiaceae</taxon>
        <taxon>Cupriavidus</taxon>
    </lineage>
</organism>
<dbReference type="AlphaFoldDB" id="A0A975X499"/>
<accession>A0A975X499</accession>
<evidence type="ECO:0000313" key="2">
    <source>
        <dbReference type="Proteomes" id="UP000256780"/>
    </source>
</evidence>
<dbReference type="Proteomes" id="UP000256780">
    <property type="component" value="Chromosome CBM2587_b"/>
</dbReference>
<gene>
    <name evidence="1" type="ORF">CBM2587_B10102</name>
</gene>
<comment type="caution">
    <text evidence="1">The sequence shown here is derived from an EMBL/GenBank/DDBJ whole genome shotgun (WGS) entry which is preliminary data.</text>
</comment>
<reference evidence="1 2" key="1">
    <citation type="submission" date="2018-01" db="EMBL/GenBank/DDBJ databases">
        <authorList>
            <person name="Clerissi C."/>
        </authorList>
    </citation>
    <scope>NUCLEOTIDE SEQUENCE [LARGE SCALE GENOMIC DNA]</scope>
    <source>
        <strain evidence="1">Cupriavidus sp. LMG 19464</strain>
    </source>
</reference>
<name>A0A975X499_9BURK</name>